<comment type="caution">
    <text evidence="4">The sequence shown here is derived from an EMBL/GenBank/DDBJ whole genome shotgun (WGS) entry which is preliminary data.</text>
</comment>
<reference evidence="4" key="1">
    <citation type="submission" date="2020-08" db="EMBL/GenBank/DDBJ databases">
        <title>Genome sequencing and assembly of the red palm weevil Rhynchophorus ferrugineus.</title>
        <authorList>
            <person name="Dias G.B."/>
            <person name="Bergman C.M."/>
            <person name="Manee M."/>
        </authorList>
    </citation>
    <scope>NUCLEOTIDE SEQUENCE</scope>
    <source>
        <strain evidence="4">AA-2017</strain>
        <tissue evidence="4">Whole larva</tissue>
    </source>
</reference>
<feature type="chain" id="PRO_5032920933" description="Peptidase S1 domain-containing protein" evidence="2">
    <location>
        <begin position="23"/>
        <end position="212"/>
    </location>
</feature>
<dbReference type="PANTHER" id="PTHR24250">
    <property type="entry name" value="CHYMOTRYPSIN-RELATED"/>
    <property type="match status" value="1"/>
</dbReference>
<dbReference type="PROSITE" id="PS50240">
    <property type="entry name" value="TRYPSIN_DOM"/>
    <property type="match status" value="1"/>
</dbReference>
<evidence type="ECO:0000256" key="1">
    <source>
        <dbReference type="ARBA" id="ARBA00023157"/>
    </source>
</evidence>
<dbReference type="AlphaFoldDB" id="A0A834LXC5"/>
<dbReference type="InterPro" id="IPR009003">
    <property type="entry name" value="Peptidase_S1_PA"/>
</dbReference>
<dbReference type="GO" id="GO:0004252">
    <property type="term" value="F:serine-type endopeptidase activity"/>
    <property type="evidence" value="ECO:0007669"/>
    <property type="project" value="InterPro"/>
</dbReference>
<dbReference type="PANTHER" id="PTHR24250:SF27">
    <property type="entry name" value="ELASTASE 2 LIKE"/>
    <property type="match status" value="1"/>
</dbReference>
<dbReference type="InterPro" id="IPR043504">
    <property type="entry name" value="Peptidase_S1_PA_chymotrypsin"/>
</dbReference>
<evidence type="ECO:0000256" key="2">
    <source>
        <dbReference type="SAM" id="SignalP"/>
    </source>
</evidence>
<dbReference type="Gene3D" id="2.40.10.10">
    <property type="entry name" value="Trypsin-like serine proteases"/>
    <property type="match status" value="1"/>
</dbReference>
<feature type="domain" description="Peptidase S1" evidence="3">
    <location>
        <begin position="23"/>
        <end position="212"/>
    </location>
</feature>
<dbReference type="SUPFAM" id="SSF50494">
    <property type="entry name" value="Trypsin-like serine proteases"/>
    <property type="match status" value="1"/>
</dbReference>
<dbReference type="GO" id="GO:0006508">
    <property type="term" value="P:proteolysis"/>
    <property type="evidence" value="ECO:0007669"/>
    <property type="project" value="InterPro"/>
</dbReference>
<sequence length="212" mass="23782">MKAITKIVLVVFSLCLIDHAVAIQGGQEAAKGEFPYMVSIRNPRNVHICGGTIIGETWVLSSNPCYSRSWFGYVRYGSNLLDDEGQLPADRSLNVISVNESLYNPQASDLPPWPFDCVLIRLNEPIPFSNTIYPVKLPSADQEWPYNRKATILGWGKPNAIGNQLALQKTEVPLYSDEFCDSYNYNGWNIPRANVSNFKILTIHCTKLCILL</sequence>
<proteinExistence type="predicted"/>
<dbReference type="EMBL" id="JAACXV010020496">
    <property type="protein sequence ID" value="KAF7263606.1"/>
    <property type="molecule type" value="Genomic_DNA"/>
</dbReference>
<dbReference type="Pfam" id="PF00089">
    <property type="entry name" value="Trypsin"/>
    <property type="match status" value="1"/>
</dbReference>
<protein>
    <recommendedName>
        <fullName evidence="3">Peptidase S1 domain-containing protein</fullName>
    </recommendedName>
</protein>
<dbReference type="SMART" id="SM00020">
    <property type="entry name" value="Tryp_SPc"/>
    <property type="match status" value="1"/>
</dbReference>
<evidence type="ECO:0000313" key="4">
    <source>
        <dbReference type="EMBL" id="KAF7263606.1"/>
    </source>
</evidence>
<accession>A0A834LXC5</accession>
<keyword evidence="1" id="KW-1015">Disulfide bond</keyword>
<dbReference type="Proteomes" id="UP000625711">
    <property type="component" value="Unassembled WGS sequence"/>
</dbReference>
<evidence type="ECO:0000313" key="5">
    <source>
        <dbReference type="Proteomes" id="UP000625711"/>
    </source>
</evidence>
<dbReference type="InterPro" id="IPR001254">
    <property type="entry name" value="Trypsin_dom"/>
</dbReference>
<keyword evidence="5" id="KW-1185">Reference proteome</keyword>
<feature type="signal peptide" evidence="2">
    <location>
        <begin position="1"/>
        <end position="22"/>
    </location>
</feature>
<gene>
    <name evidence="4" type="ORF">GWI33_001636</name>
</gene>
<dbReference type="OrthoDB" id="5565075at2759"/>
<evidence type="ECO:0000259" key="3">
    <source>
        <dbReference type="PROSITE" id="PS50240"/>
    </source>
</evidence>
<keyword evidence="2" id="KW-0732">Signal</keyword>
<organism evidence="4 5">
    <name type="scientific">Rhynchophorus ferrugineus</name>
    <name type="common">Red palm weevil</name>
    <name type="synonym">Curculio ferrugineus</name>
    <dbReference type="NCBI Taxonomy" id="354439"/>
    <lineage>
        <taxon>Eukaryota</taxon>
        <taxon>Metazoa</taxon>
        <taxon>Ecdysozoa</taxon>
        <taxon>Arthropoda</taxon>
        <taxon>Hexapoda</taxon>
        <taxon>Insecta</taxon>
        <taxon>Pterygota</taxon>
        <taxon>Neoptera</taxon>
        <taxon>Endopterygota</taxon>
        <taxon>Coleoptera</taxon>
        <taxon>Polyphaga</taxon>
        <taxon>Cucujiformia</taxon>
        <taxon>Curculionidae</taxon>
        <taxon>Dryophthorinae</taxon>
        <taxon>Rhynchophorus</taxon>
    </lineage>
</organism>
<name>A0A834LXC5_RHYFE</name>